<evidence type="ECO:0000313" key="2">
    <source>
        <dbReference type="EMBL" id="KAB2815704.1"/>
    </source>
</evidence>
<dbReference type="EMBL" id="WBVQ01000002">
    <property type="protein sequence ID" value="KAB2815704.1"/>
    <property type="molecule type" value="Genomic_DNA"/>
</dbReference>
<sequence length="436" mass="50655">MRVYAEVITPRVRYAILLLLRDVLKAQGVTITDNWSDFEAYEGPRLIYGRAKLEDVPSIFNVELLQEKDISEQDINVSKREDGLPYFFQTSSQSALPFDVFAASFYLVSRYEEYLPHISDQHDRYPATESLAYQHGFLQKPVVNHWALWLKDVLQASHSGWQFSGTKYTYTSSIDVDNLYAYKGKGGFRTIGGFAKDFASFDFSNALKRARSILGLMKDPYDTFELQRQLVEKHRVPALYFMLFSEFGEYDRNIPMYSRRLHEVVRSINDFYPVGIHPSYGSHKSHRVLQKEIRGLEEALRMPVKRSRQHFLKLTMPQTFRDLVDFGIEEDYTMGYAGELGFRAGICTPYPFYDLEMEVELKLTMYPFAMMDGTLIYYQNIPAAEAMDHFKPIVDAVKDVDGHLISVWHNRIFSEASPEWEGWNDVYDNLLSYAKA</sequence>
<dbReference type="AlphaFoldDB" id="A0A6L3ZE37"/>
<evidence type="ECO:0000313" key="3">
    <source>
        <dbReference type="Proteomes" id="UP000484164"/>
    </source>
</evidence>
<gene>
    <name evidence="2" type="ORF">F8C82_08360</name>
</gene>
<proteinExistence type="predicted"/>
<name>A0A6L3ZE37_9FLAO</name>
<dbReference type="CDD" id="cd10931">
    <property type="entry name" value="CE4_u7"/>
    <property type="match status" value="1"/>
</dbReference>
<organism evidence="2 3">
    <name type="scientific">Phaeocystidibacter marisrubri</name>
    <dbReference type="NCBI Taxonomy" id="1577780"/>
    <lineage>
        <taxon>Bacteria</taxon>
        <taxon>Pseudomonadati</taxon>
        <taxon>Bacteroidota</taxon>
        <taxon>Flavobacteriia</taxon>
        <taxon>Flavobacteriales</taxon>
        <taxon>Phaeocystidibacteraceae</taxon>
        <taxon>Phaeocystidibacter</taxon>
    </lineage>
</organism>
<dbReference type="Pfam" id="PF23019">
    <property type="entry name" value="DUF7033"/>
    <property type="match status" value="1"/>
</dbReference>
<comment type="caution">
    <text evidence="2">The sequence shown here is derived from an EMBL/GenBank/DDBJ whole genome shotgun (WGS) entry which is preliminary data.</text>
</comment>
<accession>A0A6L3ZE37</accession>
<feature type="domain" description="DUF7033" evidence="1">
    <location>
        <begin position="96"/>
        <end position="184"/>
    </location>
</feature>
<dbReference type="RefSeq" id="WP_151693134.1">
    <property type="nucleotide sequence ID" value="NZ_BMGX01000001.1"/>
</dbReference>
<keyword evidence="3" id="KW-1185">Reference proteome</keyword>
<protein>
    <recommendedName>
        <fullName evidence="1">DUF7033 domain-containing protein</fullName>
    </recommendedName>
</protein>
<reference evidence="2 3" key="1">
    <citation type="submission" date="2019-10" db="EMBL/GenBank/DDBJ databases">
        <title>Genome sequence of Phaeocystidibacter marisrubri JCM30614 (type strain).</title>
        <authorList>
            <person name="Bowman J.P."/>
        </authorList>
    </citation>
    <scope>NUCLEOTIDE SEQUENCE [LARGE SCALE GENOMIC DNA]</scope>
    <source>
        <strain evidence="2 3">JCM 30614</strain>
    </source>
</reference>
<dbReference type="OrthoDB" id="5573484at2"/>
<evidence type="ECO:0000259" key="1">
    <source>
        <dbReference type="Pfam" id="PF23019"/>
    </source>
</evidence>
<dbReference type="InterPro" id="IPR054297">
    <property type="entry name" value="DUF7033"/>
</dbReference>
<dbReference type="Proteomes" id="UP000484164">
    <property type="component" value="Unassembled WGS sequence"/>
</dbReference>